<dbReference type="Proteomes" id="UP001180020">
    <property type="component" value="Unassembled WGS sequence"/>
</dbReference>
<proteinExistence type="predicted"/>
<name>A0AAV9EUB3_ACOCL</name>
<accession>A0AAV9EUB3</accession>
<protein>
    <submittedName>
        <fullName evidence="2">Uncharacterized protein</fullName>
    </submittedName>
</protein>
<evidence type="ECO:0000313" key="2">
    <source>
        <dbReference type="EMBL" id="KAK1316529.1"/>
    </source>
</evidence>
<reference evidence="2" key="2">
    <citation type="submission" date="2023-06" db="EMBL/GenBank/DDBJ databases">
        <authorList>
            <person name="Ma L."/>
            <person name="Liu K.-W."/>
            <person name="Li Z."/>
            <person name="Hsiao Y.-Y."/>
            <person name="Qi Y."/>
            <person name="Fu T."/>
            <person name="Tang G."/>
            <person name="Zhang D."/>
            <person name="Sun W.-H."/>
            <person name="Liu D.-K."/>
            <person name="Li Y."/>
            <person name="Chen G.-Z."/>
            <person name="Liu X.-D."/>
            <person name="Liao X.-Y."/>
            <person name="Jiang Y.-T."/>
            <person name="Yu X."/>
            <person name="Hao Y."/>
            <person name="Huang J."/>
            <person name="Zhao X.-W."/>
            <person name="Ke S."/>
            <person name="Chen Y.-Y."/>
            <person name="Wu W.-L."/>
            <person name="Hsu J.-L."/>
            <person name="Lin Y.-F."/>
            <person name="Huang M.-D."/>
            <person name="Li C.-Y."/>
            <person name="Huang L."/>
            <person name="Wang Z.-W."/>
            <person name="Zhao X."/>
            <person name="Zhong W.-Y."/>
            <person name="Peng D.-H."/>
            <person name="Ahmad S."/>
            <person name="Lan S."/>
            <person name="Zhang J.-S."/>
            <person name="Tsai W.-C."/>
            <person name="Van De Peer Y."/>
            <person name="Liu Z.-J."/>
        </authorList>
    </citation>
    <scope>NUCLEOTIDE SEQUENCE</scope>
    <source>
        <strain evidence="2">CP</strain>
        <tissue evidence="2">Leaves</tissue>
    </source>
</reference>
<organism evidence="2 3">
    <name type="scientific">Acorus calamus</name>
    <name type="common">Sweet flag</name>
    <dbReference type="NCBI Taxonomy" id="4465"/>
    <lineage>
        <taxon>Eukaryota</taxon>
        <taxon>Viridiplantae</taxon>
        <taxon>Streptophyta</taxon>
        <taxon>Embryophyta</taxon>
        <taxon>Tracheophyta</taxon>
        <taxon>Spermatophyta</taxon>
        <taxon>Magnoliopsida</taxon>
        <taxon>Liliopsida</taxon>
        <taxon>Acoraceae</taxon>
        <taxon>Acorus</taxon>
    </lineage>
</organism>
<comment type="caution">
    <text evidence="2">The sequence shown here is derived from an EMBL/GenBank/DDBJ whole genome shotgun (WGS) entry which is preliminary data.</text>
</comment>
<dbReference type="EMBL" id="JAUJYO010000005">
    <property type="protein sequence ID" value="KAK1316529.1"/>
    <property type="molecule type" value="Genomic_DNA"/>
</dbReference>
<evidence type="ECO:0000313" key="3">
    <source>
        <dbReference type="Proteomes" id="UP001180020"/>
    </source>
</evidence>
<evidence type="ECO:0000256" key="1">
    <source>
        <dbReference type="SAM" id="MobiDB-lite"/>
    </source>
</evidence>
<feature type="region of interest" description="Disordered" evidence="1">
    <location>
        <begin position="1"/>
        <end position="21"/>
    </location>
</feature>
<sequence>MGSDCGGSGNCNDVKNREESRVLTTTSAAAVQWQGRELCSLDLHHHHPPHQALIIG</sequence>
<reference evidence="2" key="1">
    <citation type="journal article" date="2023" name="Nat. Commun.">
        <title>Diploid and tetraploid genomes of Acorus and the evolution of monocots.</title>
        <authorList>
            <person name="Ma L."/>
            <person name="Liu K.W."/>
            <person name="Li Z."/>
            <person name="Hsiao Y.Y."/>
            <person name="Qi Y."/>
            <person name="Fu T."/>
            <person name="Tang G.D."/>
            <person name="Zhang D."/>
            <person name="Sun W.H."/>
            <person name="Liu D.K."/>
            <person name="Li Y."/>
            <person name="Chen G.Z."/>
            <person name="Liu X.D."/>
            <person name="Liao X.Y."/>
            <person name="Jiang Y.T."/>
            <person name="Yu X."/>
            <person name="Hao Y."/>
            <person name="Huang J."/>
            <person name="Zhao X.W."/>
            <person name="Ke S."/>
            <person name="Chen Y.Y."/>
            <person name="Wu W.L."/>
            <person name="Hsu J.L."/>
            <person name="Lin Y.F."/>
            <person name="Huang M.D."/>
            <person name="Li C.Y."/>
            <person name="Huang L."/>
            <person name="Wang Z.W."/>
            <person name="Zhao X."/>
            <person name="Zhong W.Y."/>
            <person name="Peng D.H."/>
            <person name="Ahmad S."/>
            <person name="Lan S."/>
            <person name="Zhang J.S."/>
            <person name="Tsai W.C."/>
            <person name="Van de Peer Y."/>
            <person name="Liu Z.J."/>
        </authorList>
    </citation>
    <scope>NUCLEOTIDE SEQUENCE</scope>
    <source>
        <strain evidence="2">CP</strain>
    </source>
</reference>
<dbReference type="AlphaFoldDB" id="A0AAV9EUB3"/>
<keyword evidence="3" id="KW-1185">Reference proteome</keyword>
<gene>
    <name evidence="2" type="ORF">QJS10_CPA05g00897</name>
</gene>